<dbReference type="PROSITE" id="PS51318">
    <property type="entry name" value="TAT"/>
    <property type="match status" value="1"/>
</dbReference>
<dbReference type="InterPro" id="IPR019546">
    <property type="entry name" value="TAT_signal_bac_arc"/>
</dbReference>
<dbReference type="InterPro" id="IPR035068">
    <property type="entry name" value="TldD/PmbA_N"/>
</dbReference>
<sequence length="94" mass="10209">MKKISRRSFIKTGAAAAAVTIATPLLPRGLYGLARADTSGYFENEFGITDSLCQKVLTEALSRGGDFADLFFEHTISNRIMLEDGKVNSAYSDV</sequence>
<reference evidence="1" key="1">
    <citation type="journal article" date="2014" name="Front. Microbiol.">
        <title>High frequency of phylogenetically diverse reductive dehalogenase-homologous genes in deep subseafloor sedimentary metagenomes.</title>
        <authorList>
            <person name="Kawai M."/>
            <person name="Futagami T."/>
            <person name="Toyoda A."/>
            <person name="Takaki Y."/>
            <person name="Nishi S."/>
            <person name="Hori S."/>
            <person name="Arai W."/>
            <person name="Tsubouchi T."/>
            <person name="Morono Y."/>
            <person name="Uchiyama I."/>
            <person name="Ito T."/>
            <person name="Fujiyama A."/>
            <person name="Inagaki F."/>
            <person name="Takami H."/>
        </authorList>
    </citation>
    <scope>NUCLEOTIDE SEQUENCE</scope>
    <source>
        <strain evidence="1">Expedition CK06-06</strain>
    </source>
</reference>
<accession>X1LSQ6</accession>
<dbReference type="NCBIfam" id="TIGR01409">
    <property type="entry name" value="TAT_signal_seq"/>
    <property type="match status" value="1"/>
</dbReference>
<gene>
    <name evidence="1" type="ORF">S03H2_70820</name>
</gene>
<evidence type="ECO:0008006" key="2">
    <source>
        <dbReference type="Google" id="ProtNLM"/>
    </source>
</evidence>
<dbReference type="Pfam" id="PF10518">
    <property type="entry name" value="TAT_signal"/>
    <property type="match status" value="1"/>
</dbReference>
<comment type="caution">
    <text evidence="1">The sequence shown here is derived from an EMBL/GenBank/DDBJ whole genome shotgun (WGS) entry which is preliminary data.</text>
</comment>
<feature type="non-terminal residue" evidence="1">
    <location>
        <position position="94"/>
    </location>
</feature>
<dbReference type="Gene3D" id="3.30.2290.10">
    <property type="entry name" value="PmbA/TldD superfamily"/>
    <property type="match status" value="1"/>
</dbReference>
<proteinExistence type="predicted"/>
<name>X1LSQ6_9ZZZZ</name>
<dbReference type="AlphaFoldDB" id="X1LSQ6"/>
<protein>
    <recommendedName>
        <fullName evidence="2">Twin-arginine translocation signal domain-containing protein</fullName>
    </recommendedName>
</protein>
<organism evidence="1">
    <name type="scientific">marine sediment metagenome</name>
    <dbReference type="NCBI Taxonomy" id="412755"/>
    <lineage>
        <taxon>unclassified sequences</taxon>
        <taxon>metagenomes</taxon>
        <taxon>ecological metagenomes</taxon>
    </lineage>
</organism>
<dbReference type="InterPro" id="IPR006311">
    <property type="entry name" value="TAT_signal"/>
</dbReference>
<dbReference type="EMBL" id="BARU01047187">
    <property type="protein sequence ID" value="GAH97168.1"/>
    <property type="molecule type" value="Genomic_DNA"/>
</dbReference>
<evidence type="ECO:0000313" key="1">
    <source>
        <dbReference type="EMBL" id="GAH97168.1"/>
    </source>
</evidence>